<accession>A0ABQ8GKM2</accession>
<protein>
    <submittedName>
        <fullName evidence="1">Uncharacterized protein</fullName>
    </submittedName>
</protein>
<dbReference type="EMBL" id="JAGTJR010000006">
    <property type="protein sequence ID" value="KAH7058772.1"/>
    <property type="molecule type" value="Genomic_DNA"/>
</dbReference>
<keyword evidence="2" id="KW-1185">Reference proteome</keyword>
<dbReference type="Proteomes" id="UP000774617">
    <property type="component" value="Unassembled WGS sequence"/>
</dbReference>
<comment type="caution">
    <text evidence="1">The sequence shown here is derived from an EMBL/GenBank/DDBJ whole genome shotgun (WGS) entry which is preliminary data.</text>
</comment>
<evidence type="ECO:0000313" key="2">
    <source>
        <dbReference type="Proteomes" id="UP000774617"/>
    </source>
</evidence>
<proteinExistence type="predicted"/>
<reference evidence="1 2" key="1">
    <citation type="journal article" date="2021" name="Nat. Commun.">
        <title>Genetic determinants of endophytism in the Arabidopsis root mycobiome.</title>
        <authorList>
            <person name="Mesny F."/>
            <person name="Miyauchi S."/>
            <person name="Thiergart T."/>
            <person name="Pickel B."/>
            <person name="Atanasova L."/>
            <person name="Karlsson M."/>
            <person name="Huettel B."/>
            <person name="Barry K.W."/>
            <person name="Haridas S."/>
            <person name="Chen C."/>
            <person name="Bauer D."/>
            <person name="Andreopoulos W."/>
            <person name="Pangilinan J."/>
            <person name="LaButti K."/>
            <person name="Riley R."/>
            <person name="Lipzen A."/>
            <person name="Clum A."/>
            <person name="Drula E."/>
            <person name="Henrissat B."/>
            <person name="Kohler A."/>
            <person name="Grigoriev I.V."/>
            <person name="Martin F.M."/>
            <person name="Hacquard S."/>
        </authorList>
    </citation>
    <scope>NUCLEOTIDE SEQUENCE [LARGE SCALE GENOMIC DNA]</scope>
    <source>
        <strain evidence="1 2">MPI-SDFR-AT-0080</strain>
    </source>
</reference>
<gene>
    <name evidence="1" type="ORF">B0J12DRAFT_737396</name>
</gene>
<sequence>MSLLSQPRPVHPRERLSLFTHSTLGHDVSAALKASSPLDITRTKAIQETLEAPPPSPVDFGRNGFHQHQAAEEQWAAARRRLDEEVDIRLYSCSGVSSVFLFIHSSYDGGL</sequence>
<name>A0ABQ8GKM2_9PEZI</name>
<evidence type="ECO:0000313" key="1">
    <source>
        <dbReference type="EMBL" id="KAH7058772.1"/>
    </source>
</evidence>
<organism evidence="1 2">
    <name type="scientific">Macrophomina phaseolina</name>
    <dbReference type="NCBI Taxonomy" id="35725"/>
    <lineage>
        <taxon>Eukaryota</taxon>
        <taxon>Fungi</taxon>
        <taxon>Dikarya</taxon>
        <taxon>Ascomycota</taxon>
        <taxon>Pezizomycotina</taxon>
        <taxon>Dothideomycetes</taxon>
        <taxon>Dothideomycetes incertae sedis</taxon>
        <taxon>Botryosphaeriales</taxon>
        <taxon>Botryosphaeriaceae</taxon>
        <taxon>Macrophomina</taxon>
    </lineage>
</organism>